<dbReference type="Proteomes" id="UP000828941">
    <property type="component" value="Chromosome 12"/>
</dbReference>
<reference evidence="1 2" key="1">
    <citation type="journal article" date="2022" name="DNA Res.">
        <title>Chromosomal-level genome assembly of the orchid tree Bauhinia variegata (Leguminosae; Cercidoideae) supports the allotetraploid origin hypothesis of Bauhinia.</title>
        <authorList>
            <person name="Zhong Y."/>
            <person name="Chen Y."/>
            <person name="Zheng D."/>
            <person name="Pang J."/>
            <person name="Liu Y."/>
            <person name="Luo S."/>
            <person name="Meng S."/>
            <person name="Qian L."/>
            <person name="Wei D."/>
            <person name="Dai S."/>
            <person name="Zhou R."/>
        </authorList>
    </citation>
    <scope>NUCLEOTIDE SEQUENCE [LARGE SCALE GENOMIC DNA]</scope>
    <source>
        <strain evidence="1">BV-YZ2020</strain>
    </source>
</reference>
<keyword evidence="2" id="KW-1185">Reference proteome</keyword>
<comment type="caution">
    <text evidence="1">The sequence shown here is derived from an EMBL/GenBank/DDBJ whole genome shotgun (WGS) entry which is preliminary data.</text>
</comment>
<accession>A0ACB9LDL6</accession>
<organism evidence="1 2">
    <name type="scientific">Bauhinia variegata</name>
    <name type="common">Purple orchid tree</name>
    <name type="synonym">Phanera variegata</name>
    <dbReference type="NCBI Taxonomy" id="167791"/>
    <lineage>
        <taxon>Eukaryota</taxon>
        <taxon>Viridiplantae</taxon>
        <taxon>Streptophyta</taxon>
        <taxon>Embryophyta</taxon>
        <taxon>Tracheophyta</taxon>
        <taxon>Spermatophyta</taxon>
        <taxon>Magnoliopsida</taxon>
        <taxon>eudicotyledons</taxon>
        <taxon>Gunneridae</taxon>
        <taxon>Pentapetalae</taxon>
        <taxon>rosids</taxon>
        <taxon>fabids</taxon>
        <taxon>Fabales</taxon>
        <taxon>Fabaceae</taxon>
        <taxon>Cercidoideae</taxon>
        <taxon>Cercideae</taxon>
        <taxon>Bauhiniinae</taxon>
        <taxon>Bauhinia</taxon>
    </lineage>
</organism>
<name>A0ACB9LDL6_BAUVA</name>
<sequence length="215" mass="23738">MKVLAESNKYPFSVVSTCVGPCTYRSFSISKYGKDVKLFDRVRLKGVGRDSDCLSGKDAVSKKTLKFITELVKRGIIIAATVCGIIEESLELMGVANAAYGVLGLSKLLLRNVWPKMSPAHTKWMEKGLVLSVLMGLSAFCSMADTSITALWPWKGHQYETVSGFVCEEFGHTLKTGKSIKVVLMEDKDDESIVDVCSSSWMKQQYSPLQNIKGF</sequence>
<gene>
    <name evidence="1" type="ORF">L6164_031027</name>
</gene>
<proteinExistence type="predicted"/>
<evidence type="ECO:0000313" key="1">
    <source>
        <dbReference type="EMBL" id="KAI4307900.1"/>
    </source>
</evidence>
<dbReference type="EMBL" id="CM039437">
    <property type="protein sequence ID" value="KAI4307900.1"/>
    <property type="molecule type" value="Genomic_DNA"/>
</dbReference>
<evidence type="ECO:0000313" key="2">
    <source>
        <dbReference type="Proteomes" id="UP000828941"/>
    </source>
</evidence>
<protein>
    <submittedName>
        <fullName evidence="1">Uncharacterized protein</fullName>
    </submittedName>
</protein>